<dbReference type="NCBIfam" id="NF002270">
    <property type="entry name" value="PRK01202.1"/>
    <property type="match status" value="1"/>
</dbReference>
<dbReference type="GO" id="GO:0005960">
    <property type="term" value="C:glycine cleavage complex"/>
    <property type="evidence" value="ECO:0007669"/>
    <property type="project" value="UniProtKB-UniRule"/>
</dbReference>
<comment type="function">
    <text evidence="4">The H protein shuttles the methylamine group of glycine from the P protein to the T protein.</text>
</comment>
<comment type="subcellular location">
    <subcellularLocation>
        <location evidence="4">Mitochondrion</location>
    </subcellularLocation>
</comment>
<dbReference type="GO" id="GO:0019464">
    <property type="term" value="P:glycine decarboxylation via glycine cleavage system"/>
    <property type="evidence" value="ECO:0007669"/>
    <property type="project" value="UniProtKB-UniRule"/>
</dbReference>
<keyword evidence="2 3" id="KW-0450">Lipoyl</keyword>
<evidence type="ECO:0000256" key="3">
    <source>
        <dbReference type="PIRSR" id="PIRSR617453-50"/>
    </source>
</evidence>
<dbReference type="InterPro" id="IPR002930">
    <property type="entry name" value="GCV_H"/>
</dbReference>
<evidence type="ECO:0000256" key="4">
    <source>
        <dbReference type="RuleBase" id="RU364055"/>
    </source>
</evidence>
<dbReference type="InterPro" id="IPR033753">
    <property type="entry name" value="GCV_H/Fam206"/>
</dbReference>
<reference evidence="6 7" key="1">
    <citation type="submission" date="2019-03" db="EMBL/GenBank/DDBJ databases">
        <title>Sequencing 25 genomes of Wallemia mellicola.</title>
        <authorList>
            <person name="Gostincar C."/>
        </authorList>
    </citation>
    <scope>NUCLEOTIDE SEQUENCE [LARGE SCALE GENOMIC DNA]</scope>
    <source>
        <strain evidence="6 7">EXF-1262</strain>
    </source>
</reference>
<evidence type="ECO:0000256" key="2">
    <source>
        <dbReference type="ARBA" id="ARBA00022823"/>
    </source>
</evidence>
<feature type="modified residue" description="N6-lipoyllysine" evidence="3">
    <location>
        <position position="111"/>
    </location>
</feature>
<dbReference type="NCBIfam" id="TIGR00527">
    <property type="entry name" value="gcvH"/>
    <property type="match status" value="1"/>
</dbReference>
<name>A0A4T0NX00_9BASI</name>
<keyword evidence="4" id="KW-0496">Mitochondrion</keyword>
<dbReference type="HAMAP" id="MF_00272">
    <property type="entry name" value="GcvH"/>
    <property type="match status" value="1"/>
</dbReference>
<proteinExistence type="inferred from homology"/>
<comment type="cofactor">
    <cofactor evidence="4">
        <name>(R)-lipoate</name>
        <dbReference type="ChEBI" id="CHEBI:83088"/>
    </cofactor>
    <text evidence="4">Binds 1 lipoyl cofactor covalently.</text>
</comment>
<dbReference type="GO" id="GO:0005739">
    <property type="term" value="C:mitochondrion"/>
    <property type="evidence" value="ECO:0007669"/>
    <property type="project" value="UniProtKB-SubCell"/>
</dbReference>
<dbReference type="SUPFAM" id="SSF51230">
    <property type="entry name" value="Single hybrid motif"/>
    <property type="match status" value="1"/>
</dbReference>
<dbReference type="PANTHER" id="PTHR11715">
    <property type="entry name" value="GLYCINE CLEAVAGE SYSTEM H PROTEIN"/>
    <property type="match status" value="1"/>
</dbReference>
<dbReference type="InterPro" id="IPR000089">
    <property type="entry name" value="Biotin_lipoyl"/>
</dbReference>
<sequence>MTFTFNLLRNIPRASQVGRVQLRGATSQFAAFRVRIPVSPDTSSQFTAKRFTKQHEYVIYDDETNIGTIGITNHAQESLGDVVFVELPAPGSVVKQGAAPVEQIGAVESVKAASDIYAPLAGHVEAVNDELSEQPNLLNKSPEEDGWLCKVRVTAPEQFNELLNEETYTSLFAAEE</sequence>
<dbReference type="PROSITE" id="PS50968">
    <property type="entry name" value="BIOTINYL_LIPOYL"/>
    <property type="match status" value="1"/>
</dbReference>
<accession>A0A4T0NX00</accession>
<comment type="caution">
    <text evidence="6">The sequence shown here is derived from an EMBL/GenBank/DDBJ whole genome shotgun (WGS) entry which is preliminary data.</text>
</comment>
<comment type="subunit">
    <text evidence="4">The glycine cleavage system is composed of four proteins: P, T, L and H.</text>
</comment>
<feature type="domain" description="Lipoyl-binding" evidence="5">
    <location>
        <begin position="66"/>
        <end position="152"/>
    </location>
</feature>
<evidence type="ECO:0000259" key="5">
    <source>
        <dbReference type="PROSITE" id="PS50968"/>
    </source>
</evidence>
<dbReference type="Pfam" id="PF01597">
    <property type="entry name" value="GCV_H"/>
    <property type="match status" value="1"/>
</dbReference>
<evidence type="ECO:0000256" key="1">
    <source>
        <dbReference type="ARBA" id="ARBA00009249"/>
    </source>
</evidence>
<organism evidence="6 7">
    <name type="scientific">Wallemia mellicola</name>
    <dbReference type="NCBI Taxonomy" id="1708541"/>
    <lineage>
        <taxon>Eukaryota</taxon>
        <taxon>Fungi</taxon>
        <taxon>Dikarya</taxon>
        <taxon>Basidiomycota</taxon>
        <taxon>Wallemiomycotina</taxon>
        <taxon>Wallemiomycetes</taxon>
        <taxon>Wallemiales</taxon>
        <taxon>Wallemiaceae</taxon>
        <taxon>Wallemia</taxon>
    </lineage>
</organism>
<protein>
    <recommendedName>
        <fullName evidence="4">Glycine cleavage system H protein</fullName>
    </recommendedName>
</protein>
<dbReference type="Proteomes" id="UP000307169">
    <property type="component" value="Unassembled WGS sequence"/>
</dbReference>
<gene>
    <name evidence="6" type="ORF">E3Q17_01553</name>
</gene>
<dbReference type="GO" id="GO:0009249">
    <property type="term" value="P:protein lipoylation"/>
    <property type="evidence" value="ECO:0007669"/>
    <property type="project" value="TreeGrafter"/>
</dbReference>
<dbReference type="AlphaFoldDB" id="A0A4T0NX00"/>
<dbReference type="InterPro" id="IPR011053">
    <property type="entry name" value="Single_hybrid_motif"/>
</dbReference>
<dbReference type="InterPro" id="IPR017453">
    <property type="entry name" value="GCV_H_sub"/>
</dbReference>
<keyword evidence="4" id="KW-0809">Transit peptide</keyword>
<dbReference type="EMBL" id="SPRH01000013">
    <property type="protein sequence ID" value="TIC02144.1"/>
    <property type="molecule type" value="Genomic_DNA"/>
</dbReference>
<evidence type="ECO:0000313" key="6">
    <source>
        <dbReference type="EMBL" id="TIC02144.1"/>
    </source>
</evidence>
<dbReference type="PANTHER" id="PTHR11715:SF3">
    <property type="entry name" value="GLYCINE CLEAVAGE SYSTEM H PROTEIN-RELATED"/>
    <property type="match status" value="1"/>
</dbReference>
<dbReference type="CDD" id="cd06848">
    <property type="entry name" value="GCS_H"/>
    <property type="match status" value="1"/>
</dbReference>
<comment type="similarity">
    <text evidence="1 4">Belongs to the GcvH family.</text>
</comment>
<dbReference type="Gene3D" id="2.40.50.100">
    <property type="match status" value="1"/>
</dbReference>
<evidence type="ECO:0000313" key="7">
    <source>
        <dbReference type="Proteomes" id="UP000307169"/>
    </source>
</evidence>